<gene>
    <name evidence="1" type="ORF">K3G42_017851</name>
</gene>
<evidence type="ECO:0000313" key="2">
    <source>
        <dbReference type="Proteomes" id="UP000827872"/>
    </source>
</evidence>
<evidence type="ECO:0000313" key="1">
    <source>
        <dbReference type="EMBL" id="KAH8004739.1"/>
    </source>
</evidence>
<proteinExistence type="predicted"/>
<accession>A0ACB8FHD7</accession>
<protein>
    <submittedName>
        <fullName evidence="1">Uncharacterized protein</fullName>
    </submittedName>
</protein>
<comment type="caution">
    <text evidence="1">The sequence shown here is derived from an EMBL/GenBank/DDBJ whole genome shotgun (WGS) entry which is preliminary data.</text>
</comment>
<keyword evidence="2" id="KW-1185">Reference proteome</keyword>
<sequence>MHRPMEPSRGALASFPTGAASGGGQQPEVLREASSMRPRRRRAAVKASSLCAARCRLSAAGCLGKVHAREVQKRLLLLVPLRRPARGRAACSLGRSRSLRATRPEHARWGGRHGRERPGCQPEDQIFCGYAKSPLPLDDLRSYKMEYTPHLPCSWSCYTQ</sequence>
<organism evidence="1 2">
    <name type="scientific">Sphaerodactylus townsendi</name>
    <dbReference type="NCBI Taxonomy" id="933632"/>
    <lineage>
        <taxon>Eukaryota</taxon>
        <taxon>Metazoa</taxon>
        <taxon>Chordata</taxon>
        <taxon>Craniata</taxon>
        <taxon>Vertebrata</taxon>
        <taxon>Euteleostomi</taxon>
        <taxon>Lepidosauria</taxon>
        <taxon>Squamata</taxon>
        <taxon>Bifurcata</taxon>
        <taxon>Gekkota</taxon>
        <taxon>Sphaerodactylidae</taxon>
        <taxon>Sphaerodactylus</taxon>
    </lineage>
</organism>
<name>A0ACB8FHD7_9SAUR</name>
<dbReference type="Proteomes" id="UP000827872">
    <property type="component" value="Linkage Group LG04"/>
</dbReference>
<dbReference type="EMBL" id="CM037617">
    <property type="protein sequence ID" value="KAH8004739.1"/>
    <property type="molecule type" value="Genomic_DNA"/>
</dbReference>
<reference evidence="1" key="1">
    <citation type="submission" date="2021-08" db="EMBL/GenBank/DDBJ databases">
        <title>The first chromosome-level gecko genome reveals the dynamic sex chromosomes of Neotropical dwarf geckos (Sphaerodactylidae: Sphaerodactylus).</title>
        <authorList>
            <person name="Pinto B.J."/>
            <person name="Keating S.E."/>
            <person name="Gamble T."/>
        </authorList>
    </citation>
    <scope>NUCLEOTIDE SEQUENCE</scope>
    <source>
        <strain evidence="1">TG3544</strain>
    </source>
</reference>